<dbReference type="AlphaFoldDB" id="A0A380CNY6"/>
<dbReference type="PROSITE" id="PS51257">
    <property type="entry name" value="PROKAR_LIPOPROTEIN"/>
    <property type="match status" value="1"/>
</dbReference>
<reference evidence="1 2" key="1">
    <citation type="submission" date="2018-06" db="EMBL/GenBank/DDBJ databases">
        <authorList>
            <consortium name="Pathogen Informatics"/>
            <person name="Doyle S."/>
        </authorList>
    </citation>
    <scope>NUCLEOTIDE SEQUENCE [LARGE SCALE GENOMIC DNA]</scope>
    <source>
        <strain evidence="1 2">NCTC11388</strain>
    </source>
</reference>
<dbReference type="Gene3D" id="1.25.40.390">
    <property type="match status" value="1"/>
</dbReference>
<evidence type="ECO:0000313" key="1">
    <source>
        <dbReference type="EMBL" id="SUJ24342.1"/>
    </source>
</evidence>
<protein>
    <submittedName>
        <fullName evidence="1">Susd and RagB outer membrane lipoprotein</fullName>
    </submittedName>
</protein>
<dbReference type="EMBL" id="UGYW01000002">
    <property type="protein sequence ID" value="SUJ24342.1"/>
    <property type="molecule type" value="Genomic_DNA"/>
</dbReference>
<sequence>MCSKRKYLAFTVMLMFIISFVSLSCRKEFEKINTNPYQPTDTMLNYNNLKVGVFFPQLAKAVITIGTPAEDTGPVNNYQIAIDLGVNNWAGYTAARSEKFNGGNNLTTYFF</sequence>
<dbReference type="Proteomes" id="UP000254893">
    <property type="component" value="Unassembled WGS sequence"/>
</dbReference>
<gene>
    <name evidence="1" type="ORF">NCTC11388_03495</name>
</gene>
<evidence type="ECO:0000313" key="2">
    <source>
        <dbReference type="Proteomes" id="UP000254893"/>
    </source>
</evidence>
<organism evidence="1 2">
    <name type="scientific">Sphingobacterium spiritivorum</name>
    <name type="common">Flavobacterium spiritivorum</name>
    <dbReference type="NCBI Taxonomy" id="258"/>
    <lineage>
        <taxon>Bacteria</taxon>
        <taxon>Pseudomonadati</taxon>
        <taxon>Bacteroidota</taxon>
        <taxon>Sphingobacteriia</taxon>
        <taxon>Sphingobacteriales</taxon>
        <taxon>Sphingobacteriaceae</taxon>
        <taxon>Sphingobacterium</taxon>
    </lineage>
</organism>
<accession>A0A380CNY6</accession>
<dbReference type="Pfam" id="PF12741">
    <property type="entry name" value="SusD-like"/>
    <property type="match status" value="1"/>
</dbReference>
<proteinExistence type="predicted"/>
<name>A0A380CNY6_SPHSI</name>
<keyword evidence="1" id="KW-0449">Lipoprotein</keyword>
<dbReference type="InterPro" id="IPR024302">
    <property type="entry name" value="SusD-like"/>
</dbReference>